<accession>A0A8E2J925</accession>
<dbReference type="AlphaFoldDB" id="A0A8E2J925"/>
<reference evidence="1 2" key="1">
    <citation type="journal article" date="2016" name="Nat. Commun.">
        <title>Ectomycorrhizal ecology is imprinted in the genome of the dominant symbiotic fungus Cenococcum geophilum.</title>
        <authorList>
            <consortium name="DOE Joint Genome Institute"/>
            <person name="Peter M."/>
            <person name="Kohler A."/>
            <person name="Ohm R.A."/>
            <person name="Kuo A."/>
            <person name="Krutzmann J."/>
            <person name="Morin E."/>
            <person name="Arend M."/>
            <person name="Barry K.W."/>
            <person name="Binder M."/>
            <person name="Choi C."/>
            <person name="Clum A."/>
            <person name="Copeland A."/>
            <person name="Grisel N."/>
            <person name="Haridas S."/>
            <person name="Kipfer T."/>
            <person name="LaButti K."/>
            <person name="Lindquist E."/>
            <person name="Lipzen A."/>
            <person name="Maire R."/>
            <person name="Meier B."/>
            <person name="Mihaltcheva S."/>
            <person name="Molinier V."/>
            <person name="Murat C."/>
            <person name="Poggeler S."/>
            <person name="Quandt C.A."/>
            <person name="Sperisen C."/>
            <person name="Tritt A."/>
            <person name="Tisserant E."/>
            <person name="Crous P.W."/>
            <person name="Henrissat B."/>
            <person name="Nehls U."/>
            <person name="Egli S."/>
            <person name="Spatafora J.W."/>
            <person name="Grigoriev I.V."/>
            <person name="Martin F.M."/>
        </authorList>
    </citation>
    <scope>NUCLEOTIDE SEQUENCE [LARGE SCALE GENOMIC DNA]</scope>
    <source>
        <strain evidence="1 2">CBS 459.81</strain>
    </source>
</reference>
<gene>
    <name evidence="1" type="ORF">K432DRAFT_5032</name>
</gene>
<protein>
    <submittedName>
        <fullName evidence="1">Uncharacterized protein</fullName>
    </submittedName>
</protein>
<dbReference type="EMBL" id="KV745827">
    <property type="protein sequence ID" value="OCK73324.1"/>
    <property type="molecule type" value="Genomic_DNA"/>
</dbReference>
<organism evidence="1 2">
    <name type="scientific">Lepidopterella palustris CBS 459.81</name>
    <dbReference type="NCBI Taxonomy" id="1314670"/>
    <lineage>
        <taxon>Eukaryota</taxon>
        <taxon>Fungi</taxon>
        <taxon>Dikarya</taxon>
        <taxon>Ascomycota</taxon>
        <taxon>Pezizomycotina</taxon>
        <taxon>Dothideomycetes</taxon>
        <taxon>Pleosporomycetidae</taxon>
        <taxon>Mytilinidiales</taxon>
        <taxon>Argynnaceae</taxon>
        <taxon>Lepidopterella</taxon>
    </lineage>
</organism>
<dbReference type="OrthoDB" id="10006997at2759"/>
<dbReference type="Proteomes" id="UP000250266">
    <property type="component" value="Unassembled WGS sequence"/>
</dbReference>
<keyword evidence="2" id="KW-1185">Reference proteome</keyword>
<evidence type="ECO:0000313" key="1">
    <source>
        <dbReference type="EMBL" id="OCK73324.1"/>
    </source>
</evidence>
<proteinExistence type="predicted"/>
<evidence type="ECO:0000313" key="2">
    <source>
        <dbReference type="Proteomes" id="UP000250266"/>
    </source>
</evidence>
<sequence length="161" mass="17457">MQSKVSVSTKLRVDLETFLSNASSFALPIPIFSGNIIPPPVVACSYFSRPDFRPCLPLLESVISPETPLYIVLKKDGSLIAITYVPNIAPQQLKAIFTDGRTTPVGGLGVRHFATSPICKDIRQGCRLASTGLERRARPGIHCNCGGARQGFVHGPRLQKK</sequence>
<name>A0A8E2J925_9PEZI</name>